<keyword evidence="2" id="KW-1133">Transmembrane helix</keyword>
<evidence type="ECO:0000313" key="5">
    <source>
        <dbReference type="Proteomes" id="UP001196068"/>
    </source>
</evidence>
<dbReference type="EMBL" id="JAAEDH010000002">
    <property type="protein sequence ID" value="MBR0654252.1"/>
    <property type="molecule type" value="Genomic_DNA"/>
</dbReference>
<dbReference type="AlphaFoldDB" id="A0AAF1KRG5"/>
<dbReference type="PANTHER" id="PTHR36698">
    <property type="entry name" value="BLL5892 PROTEIN"/>
    <property type="match status" value="1"/>
</dbReference>
<evidence type="ECO:0000313" key="4">
    <source>
        <dbReference type="EMBL" id="MBR0654252.1"/>
    </source>
</evidence>
<name>A0AAF1KRG5_9PROT</name>
<sequence>MARPSRLYLRVGTLIVAGGALTVGFVLFLTAGRFRDQGVIFETYLRESVQGLEVGSGVRYRGVAIGRITEIGLAAAEYGQGQATAYTGAYQLVVVRYAVDMTKVGPVPEYAVAMDMGLRTRIASQGLTGLSYLELDFIDSARGQPVPELPWTPRYSFIPSTPSTIVAVTSAAEALVERLGRLDIEGLINGATLLVTDLRTQLGEGDVAQLVREGSATLRTLRETASALQGIAQSPELRATLTSASQAAADLRASLQRLPALIQTLEATARTARNVSGDTQADLSPILRDLRATTANLRETTESLRRSPAQAIFGGPPERR</sequence>
<proteinExistence type="predicted"/>
<feature type="region of interest" description="Disordered" evidence="1">
    <location>
        <begin position="300"/>
        <end position="320"/>
    </location>
</feature>
<evidence type="ECO:0000256" key="1">
    <source>
        <dbReference type="SAM" id="MobiDB-lite"/>
    </source>
</evidence>
<keyword evidence="5" id="KW-1185">Reference proteome</keyword>
<keyword evidence="2" id="KW-0812">Transmembrane</keyword>
<comment type="caution">
    <text evidence="4">The sequence shown here is derived from an EMBL/GenBank/DDBJ whole genome shotgun (WGS) entry which is preliminary data.</text>
</comment>
<dbReference type="Proteomes" id="UP001196068">
    <property type="component" value="Unassembled WGS sequence"/>
</dbReference>
<dbReference type="RefSeq" id="WP_211873048.1">
    <property type="nucleotide sequence ID" value="NZ_JAAEDH010000002.1"/>
</dbReference>
<organism evidence="4 5">
    <name type="scientific">Plastoroseomonas arctica</name>
    <dbReference type="NCBI Taxonomy" id="1509237"/>
    <lineage>
        <taxon>Bacteria</taxon>
        <taxon>Pseudomonadati</taxon>
        <taxon>Pseudomonadota</taxon>
        <taxon>Alphaproteobacteria</taxon>
        <taxon>Acetobacterales</taxon>
        <taxon>Acetobacteraceae</taxon>
        <taxon>Plastoroseomonas</taxon>
    </lineage>
</organism>
<evidence type="ECO:0000256" key="2">
    <source>
        <dbReference type="SAM" id="Phobius"/>
    </source>
</evidence>
<gene>
    <name evidence="4" type="ORF">GXW79_04070</name>
</gene>
<reference evidence="4" key="2">
    <citation type="journal article" date="2021" name="Syst. Appl. Microbiol.">
        <title>Roseomonas hellenica sp. nov., isolated from roots of wild-growing Alkanna tinctoria.</title>
        <authorList>
            <person name="Rat A."/>
            <person name="Naranjo H.D."/>
            <person name="Lebbe L."/>
            <person name="Cnockaert M."/>
            <person name="Krigas N."/>
            <person name="Grigoriadou K."/>
            <person name="Maloupa E."/>
            <person name="Willems A."/>
        </authorList>
    </citation>
    <scope>NUCLEOTIDE SEQUENCE</scope>
    <source>
        <strain evidence="4">LMG 28251</strain>
    </source>
</reference>
<dbReference type="InterPro" id="IPR003399">
    <property type="entry name" value="Mce/MlaD"/>
</dbReference>
<feature type="domain" description="Mce/MlaD" evidence="3">
    <location>
        <begin position="47"/>
        <end position="136"/>
    </location>
</feature>
<evidence type="ECO:0000259" key="3">
    <source>
        <dbReference type="Pfam" id="PF02470"/>
    </source>
</evidence>
<keyword evidence="2" id="KW-0472">Membrane</keyword>
<protein>
    <submittedName>
        <fullName evidence="4">MCE family protein</fullName>
    </submittedName>
</protein>
<dbReference type="PANTHER" id="PTHR36698:SF3">
    <property type="entry name" value="ABC-TYPE TRANSPORT AUXILIARY LIPOPROTEIN COMPONENT DOMAIN-CONTAINING PROTEIN"/>
    <property type="match status" value="1"/>
</dbReference>
<accession>A0AAF1KRG5</accession>
<feature type="transmembrane region" description="Helical" evidence="2">
    <location>
        <begin position="7"/>
        <end position="29"/>
    </location>
</feature>
<reference evidence="4" key="1">
    <citation type="submission" date="2020-01" db="EMBL/GenBank/DDBJ databases">
        <authorList>
            <person name="Rat A."/>
        </authorList>
    </citation>
    <scope>NUCLEOTIDE SEQUENCE</scope>
    <source>
        <strain evidence="4">LMG 28251</strain>
    </source>
</reference>
<dbReference type="Pfam" id="PF02470">
    <property type="entry name" value="MlaD"/>
    <property type="match status" value="1"/>
</dbReference>